<comment type="subcellular location">
    <subcellularLocation>
        <location evidence="1">Nucleus</location>
    </subcellularLocation>
</comment>
<evidence type="ECO:0000256" key="5">
    <source>
        <dbReference type="ARBA" id="ARBA00023163"/>
    </source>
</evidence>
<dbReference type="GeneID" id="54420186"/>
<feature type="region of interest" description="Disordered" evidence="9">
    <location>
        <begin position="1"/>
        <end position="60"/>
    </location>
</feature>
<evidence type="ECO:0000259" key="10">
    <source>
        <dbReference type="Pfam" id="PF05236"/>
    </source>
</evidence>
<sequence length="557" mass="59499">MATSMMSPGSMPPPNSVGPPNHMPPPNSMPPPGSMPPPQRPAEKTEKEKRSATDINDLSDIVTAAGVDIRAEEAALAQTYRSASDLASQQINGSFVSNSQSTASFSPNQSFGYPQGSFTSYPPFPASGAASQSPVAPKTVEEELFEKHKKAARDHAERKQFHLNNPFLSTNCLRQKLDKHTRSNGVRLNVDGLYDQSPQTPQGVNAMRMTGRDGMGFVAAKASSVVEHNAAFADVLALVSLAANERLRGLVEDAYALSRGRRVGADGVVPPDFQDLATGTGDPKPISAVPQSITNSPWDMPPDSAVSPMTVPQKDPLDASNRLPTPPTEPPSTPVSTQSYPPTLAITLDSMYDRDLAYEQARVETRRKRRKLAAETAASQSVSAAESPAPGTPSSAGGPIDGKAPDLIPPMKMTKKEREKLAKSSATEEVQHRAANTTASMALGGLGKKKYSWMTSGTPVTKPLPNMRVNTSLSGSKSTGAAGGGAQGPPPVDRLLQAVHQKKLGEWKEDSEKGRGIQLRDWIAALEMDGREKKGMVRAAVKRNFDKLEEQDNGPRK</sequence>
<evidence type="ECO:0000256" key="6">
    <source>
        <dbReference type="ARBA" id="ARBA00023242"/>
    </source>
</evidence>
<feature type="domain" description="Transcription initiation factor TFIID component TAF4 C-terminal" evidence="10">
    <location>
        <begin position="415"/>
        <end position="534"/>
    </location>
</feature>
<comment type="similarity">
    <text evidence="2">Belongs to the TAF4 family.</text>
</comment>
<dbReference type="GO" id="GO:0005669">
    <property type="term" value="C:transcription factor TFIID complex"/>
    <property type="evidence" value="ECO:0007669"/>
    <property type="project" value="InterPro"/>
</dbReference>
<comment type="function">
    <text evidence="7">Functions as a component of the DNA-binding general transcription factor complex TFIID. Binding of TFIID to a promoter (with or without TATA element) is the initial step in pre-initiation complex (PIC) formation. TFIID plays a key role in the regulation of gene expression by RNA polymerase II through different activities such as transcription activator interaction, core promoter recognition and selectivity, TFIIA and TFIIB interaction, chromatin modification (histone acetylation by TAF1), facilitation of DNA opening and initiation of transcription.</text>
</comment>
<dbReference type="AlphaFoldDB" id="A0A6G1G0P0"/>
<evidence type="ECO:0000256" key="3">
    <source>
        <dbReference type="ARBA" id="ARBA00017306"/>
    </source>
</evidence>
<evidence type="ECO:0000256" key="8">
    <source>
        <dbReference type="ARBA" id="ARBA00031747"/>
    </source>
</evidence>
<evidence type="ECO:0000256" key="2">
    <source>
        <dbReference type="ARBA" id="ARBA00006178"/>
    </source>
</evidence>
<dbReference type="OrthoDB" id="21060at2759"/>
<dbReference type="EMBL" id="ML975160">
    <property type="protein sequence ID" value="KAF1811677.1"/>
    <property type="molecule type" value="Genomic_DNA"/>
</dbReference>
<evidence type="ECO:0000256" key="4">
    <source>
        <dbReference type="ARBA" id="ARBA00023015"/>
    </source>
</evidence>
<dbReference type="InterPro" id="IPR007900">
    <property type="entry name" value="TAF4_C"/>
</dbReference>
<evidence type="ECO:0000256" key="1">
    <source>
        <dbReference type="ARBA" id="ARBA00004123"/>
    </source>
</evidence>
<evidence type="ECO:0000256" key="7">
    <source>
        <dbReference type="ARBA" id="ARBA00025346"/>
    </source>
</evidence>
<dbReference type="Proteomes" id="UP000504638">
    <property type="component" value="Unplaced"/>
</dbReference>
<keyword evidence="4" id="KW-0805">Transcription regulation</keyword>
<reference evidence="13" key="3">
    <citation type="submission" date="2025-04" db="UniProtKB">
        <authorList>
            <consortium name="RefSeq"/>
        </authorList>
    </citation>
    <scope>IDENTIFICATION</scope>
    <source>
        <strain evidence="13">CBS 781.70</strain>
    </source>
</reference>
<keyword evidence="5" id="KW-0804">Transcription</keyword>
<feature type="region of interest" description="Disordered" evidence="9">
    <location>
        <begin position="264"/>
        <end position="341"/>
    </location>
</feature>
<organism evidence="11">
    <name type="scientific">Eremomyces bilateralis CBS 781.70</name>
    <dbReference type="NCBI Taxonomy" id="1392243"/>
    <lineage>
        <taxon>Eukaryota</taxon>
        <taxon>Fungi</taxon>
        <taxon>Dikarya</taxon>
        <taxon>Ascomycota</taxon>
        <taxon>Pezizomycotina</taxon>
        <taxon>Dothideomycetes</taxon>
        <taxon>Dothideomycetes incertae sedis</taxon>
        <taxon>Eremomycetales</taxon>
        <taxon>Eremomycetaceae</taxon>
        <taxon>Eremomyces</taxon>
    </lineage>
</organism>
<keyword evidence="12" id="KW-1185">Reference proteome</keyword>
<dbReference type="RefSeq" id="XP_033533308.1">
    <property type="nucleotide sequence ID" value="XM_033679616.1"/>
</dbReference>
<name>A0A6G1G0P0_9PEZI</name>
<feature type="region of interest" description="Disordered" evidence="9">
    <location>
        <begin position="457"/>
        <end position="492"/>
    </location>
</feature>
<feature type="compositionally biased region" description="Pro residues" evidence="9">
    <location>
        <begin position="324"/>
        <end position="333"/>
    </location>
</feature>
<accession>A0A6G1G0P0</accession>
<dbReference type="Pfam" id="PF05236">
    <property type="entry name" value="TAF4"/>
    <property type="match status" value="1"/>
</dbReference>
<evidence type="ECO:0000313" key="13">
    <source>
        <dbReference type="RefSeq" id="XP_033533308.1"/>
    </source>
</evidence>
<gene>
    <name evidence="11 13" type="ORF">P152DRAFT_459146</name>
</gene>
<feature type="compositionally biased region" description="Pro residues" evidence="9">
    <location>
        <begin position="10"/>
        <end position="40"/>
    </location>
</feature>
<feature type="compositionally biased region" description="Low complexity" evidence="9">
    <location>
        <begin position="383"/>
        <end position="398"/>
    </location>
</feature>
<reference evidence="13" key="2">
    <citation type="submission" date="2020-04" db="EMBL/GenBank/DDBJ databases">
        <authorList>
            <consortium name="NCBI Genome Project"/>
        </authorList>
    </citation>
    <scope>NUCLEOTIDE SEQUENCE</scope>
    <source>
        <strain evidence="13">CBS 781.70</strain>
    </source>
</reference>
<proteinExistence type="inferred from homology"/>
<feature type="compositionally biased region" description="Polar residues" evidence="9">
    <location>
        <begin position="424"/>
        <end position="440"/>
    </location>
</feature>
<evidence type="ECO:0000313" key="11">
    <source>
        <dbReference type="EMBL" id="KAF1811677.1"/>
    </source>
</evidence>
<protein>
    <recommendedName>
        <fullName evidence="3">Transcription initiation factor TFIID subunit 4</fullName>
    </recommendedName>
    <alternativeName>
        <fullName evidence="8">TBP-associated factor 4</fullName>
    </alternativeName>
</protein>
<keyword evidence="6" id="KW-0539">Nucleus</keyword>
<feature type="compositionally biased region" description="Basic and acidic residues" evidence="9">
    <location>
        <begin position="41"/>
        <end position="52"/>
    </location>
</feature>
<feature type="region of interest" description="Disordered" evidence="9">
    <location>
        <begin position="369"/>
        <end position="441"/>
    </location>
</feature>
<reference evidence="11 13" key="1">
    <citation type="submission" date="2020-01" db="EMBL/GenBank/DDBJ databases">
        <authorList>
            <consortium name="DOE Joint Genome Institute"/>
            <person name="Haridas S."/>
            <person name="Albert R."/>
            <person name="Binder M."/>
            <person name="Bloem J."/>
            <person name="Labutti K."/>
            <person name="Salamov A."/>
            <person name="Andreopoulos B."/>
            <person name="Baker S.E."/>
            <person name="Barry K."/>
            <person name="Bills G."/>
            <person name="Bluhm B.H."/>
            <person name="Cannon C."/>
            <person name="Castanera R."/>
            <person name="Culley D.E."/>
            <person name="Daum C."/>
            <person name="Ezra D."/>
            <person name="Gonzalez J.B."/>
            <person name="Henrissat B."/>
            <person name="Kuo A."/>
            <person name="Liang C."/>
            <person name="Lipzen A."/>
            <person name="Lutzoni F."/>
            <person name="Magnuson J."/>
            <person name="Mondo S."/>
            <person name="Nolan M."/>
            <person name="Ohm R."/>
            <person name="Pangilinan J."/>
            <person name="Park H.-J."/>
            <person name="Ramirez L."/>
            <person name="Alfaro M."/>
            <person name="Sun H."/>
            <person name="Tritt A."/>
            <person name="Yoshinaga Y."/>
            <person name="Zwiers L.-H."/>
            <person name="Turgeon B.G."/>
            <person name="Goodwin S.B."/>
            <person name="Spatafora J.W."/>
            <person name="Crous P.W."/>
            <person name="Grigoriev I.V."/>
        </authorList>
    </citation>
    <scope>NUCLEOTIDE SEQUENCE</scope>
    <source>
        <strain evidence="11 13">CBS 781.70</strain>
    </source>
</reference>
<evidence type="ECO:0000256" key="9">
    <source>
        <dbReference type="SAM" id="MobiDB-lite"/>
    </source>
</evidence>
<dbReference type="GO" id="GO:0006352">
    <property type="term" value="P:DNA-templated transcription initiation"/>
    <property type="evidence" value="ECO:0007669"/>
    <property type="project" value="InterPro"/>
</dbReference>
<feature type="compositionally biased region" description="Polar residues" evidence="9">
    <location>
        <begin position="468"/>
        <end position="479"/>
    </location>
</feature>
<evidence type="ECO:0000313" key="12">
    <source>
        <dbReference type="Proteomes" id="UP000504638"/>
    </source>
</evidence>